<dbReference type="InterPro" id="IPR010982">
    <property type="entry name" value="Lambda_DNA-bd_dom_sf"/>
</dbReference>
<dbReference type="Gene3D" id="1.10.260.40">
    <property type="entry name" value="lambda repressor-like DNA-binding domains"/>
    <property type="match status" value="1"/>
</dbReference>
<sequence>MYSPNKNITYFKNKITFLINKIKERVNPVINNVNTPLALGELLNDIRKEKKISTKTIFATGITRPTYYRFVRGEGEISLTNFLKIIDILGIELTEFEEVIPLIKQGSKILENQLAEALATFDYLEIAKIKTQALDQFVKTDGLGYQYVYWRAGLIHSKFIGDCQEYETLIQQVKTYLNGIDLWTNIELKLFSSITETLNFEEYDYFFKRFLYRRTNHEEVLDPLVLDLLYFGYYETALDSCRKSNVTIATTFILKRTPHRFNYRFRIWRLFLYAAKLTLNGEFERGQKKYTRLQKIIAYVFRDEQKGVFEIKTLHTLWEKVEVIAQMSE</sequence>
<protein>
    <recommendedName>
        <fullName evidence="1">HTH cro/C1-type domain-containing protein</fullName>
    </recommendedName>
</protein>
<dbReference type="SUPFAM" id="SSF47413">
    <property type="entry name" value="lambda repressor-like DNA-binding domains"/>
    <property type="match status" value="1"/>
</dbReference>
<accession>A0A2T5DEW5</accession>
<dbReference type="InterPro" id="IPR053163">
    <property type="entry name" value="HTH-type_regulator_Rgg"/>
</dbReference>
<dbReference type="CDD" id="cd00093">
    <property type="entry name" value="HTH_XRE"/>
    <property type="match status" value="1"/>
</dbReference>
<feature type="domain" description="HTH cro/C1-type" evidence="1">
    <location>
        <begin position="59"/>
        <end position="96"/>
    </location>
</feature>
<dbReference type="SMART" id="SM00530">
    <property type="entry name" value="HTH_XRE"/>
    <property type="match status" value="1"/>
</dbReference>
<dbReference type="PROSITE" id="PS50943">
    <property type="entry name" value="HTH_CROC1"/>
    <property type="match status" value="1"/>
</dbReference>
<evidence type="ECO:0000259" key="1">
    <source>
        <dbReference type="PROSITE" id="PS50943"/>
    </source>
</evidence>
<comment type="caution">
    <text evidence="2">The sequence shown here is derived from an EMBL/GenBank/DDBJ whole genome shotgun (WGS) entry which is preliminary data.</text>
</comment>
<dbReference type="PANTHER" id="PTHR37038">
    <property type="entry name" value="TRANSCRIPTIONAL REGULATOR-RELATED"/>
    <property type="match status" value="1"/>
</dbReference>
<organism evidence="2 3">
    <name type="scientific">Enterococcus mundtii</name>
    <dbReference type="NCBI Taxonomy" id="53346"/>
    <lineage>
        <taxon>Bacteria</taxon>
        <taxon>Bacillati</taxon>
        <taxon>Bacillota</taxon>
        <taxon>Bacilli</taxon>
        <taxon>Lactobacillales</taxon>
        <taxon>Enterococcaceae</taxon>
        <taxon>Enterococcus</taxon>
    </lineage>
</organism>
<proteinExistence type="predicted"/>
<name>A0A2T5DEW5_ENTMU</name>
<dbReference type="InterPro" id="IPR001387">
    <property type="entry name" value="Cro/C1-type_HTH"/>
</dbReference>
<gene>
    <name evidence="2" type="ORF">C6N14_04050</name>
</gene>
<evidence type="ECO:0000313" key="2">
    <source>
        <dbReference type="EMBL" id="PTO36388.1"/>
    </source>
</evidence>
<reference evidence="2 3" key="1">
    <citation type="submission" date="2018-03" db="EMBL/GenBank/DDBJ databases">
        <title>Draft genome sequences of four Enterococcus mundtii strains isolated from beef slaughterhouses in Kenya.</title>
        <authorList>
            <person name="Wambui J."/>
            <person name="Stevens M."/>
            <person name="Njage P."/>
            <person name="Stephan R."/>
            <person name="Tasara T."/>
        </authorList>
    </citation>
    <scope>NUCLEOTIDE SEQUENCE [LARGE SCALE GENOMIC DNA]</scope>
    <source>
        <strain evidence="2 3">H18-EM</strain>
    </source>
</reference>
<dbReference type="Pfam" id="PF01381">
    <property type="entry name" value="HTH_3"/>
    <property type="match status" value="1"/>
</dbReference>
<dbReference type="GO" id="GO:0003677">
    <property type="term" value="F:DNA binding"/>
    <property type="evidence" value="ECO:0007669"/>
    <property type="project" value="InterPro"/>
</dbReference>
<dbReference type="AlphaFoldDB" id="A0A2T5DEW5"/>
<dbReference type="EMBL" id="PYGR01000010">
    <property type="protein sequence ID" value="PTO36388.1"/>
    <property type="molecule type" value="Genomic_DNA"/>
</dbReference>
<dbReference type="Proteomes" id="UP000244022">
    <property type="component" value="Unassembled WGS sequence"/>
</dbReference>
<evidence type="ECO:0000313" key="3">
    <source>
        <dbReference type="Proteomes" id="UP000244022"/>
    </source>
</evidence>